<dbReference type="PANTHER" id="PTHR45786">
    <property type="entry name" value="DNA BINDING PROTEIN-LIKE"/>
    <property type="match status" value="1"/>
</dbReference>
<gene>
    <name evidence="1" type="ORF">OXX778_LOCUS14776</name>
</gene>
<accession>A0A814EEG2</accession>
<keyword evidence="2" id="KW-1185">Reference proteome</keyword>
<evidence type="ECO:0000313" key="2">
    <source>
        <dbReference type="Proteomes" id="UP000663879"/>
    </source>
</evidence>
<dbReference type="EMBL" id="CAJNOC010003109">
    <property type="protein sequence ID" value="CAF0968173.1"/>
    <property type="molecule type" value="Genomic_DNA"/>
</dbReference>
<reference evidence="1" key="1">
    <citation type="submission" date="2021-02" db="EMBL/GenBank/DDBJ databases">
        <authorList>
            <person name="Nowell W R."/>
        </authorList>
    </citation>
    <scope>NUCLEOTIDE SEQUENCE</scope>
    <source>
        <strain evidence="1">Ploen Becks lab</strain>
    </source>
</reference>
<dbReference type="Proteomes" id="UP000663879">
    <property type="component" value="Unassembled WGS sequence"/>
</dbReference>
<evidence type="ECO:0000313" key="1">
    <source>
        <dbReference type="EMBL" id="CAF0968173.1"/>
    </source>
</evidence>
<dbReference type="PANTHER" id="PTHR45786:SF74">
    <property type="entry name" value="ATP-DEPENDENT DNA HELICASE"/>
    <property type="match status" value="1"/>
</dbReference>
<comment type="caution">
    <text evidence="1">The sequence shown here is derived from an EMBL/GenBank/DDBJ whole genome shotgun (WGS) entry which is preliminary data.</text>
</comment>
<sequence length="138" mass="15934">MKATNGIYTYKINGSVVQRISNLKPDDPNHLSFSQIYIYGPEFQSKYRLGNFSSNIKINTLNELQQVLYKYNPYVKIYQQLGKRLRTDPTLNLNIVLKKSSFKDKRYNLPTTQEIVSLVSNEESQTIKNGLIIQSHDG</sequence>
<proteinExistence type="predicted"/>
<dbReference type="OrthoDB" id="10051381at2759"/>
<name>A0A814EEG2_9BILA</name>
<protein>
    <submittedName>
        <fullName evidence="1">Uncharacterized protein</fullName>
    </submittedName>
</protein>
<organism evidence="1 2">
    <name type="scientific">Brachionus calyciflorus</name>
    <dbReference type="NCBI Taxonomy" id="104777"/>
    <lineage>
        <taxon>Eukaryota</taxon>
        <taxon>Metazoa</taxon>
        <taxon>Spiralia</taxon>
        <taxon>Gnathifera</taxon>
        <taxon>Rotifera</taxon>
        <taxon>Eurotatoria</taxon>
        <taxon>Monogononta</taxon>
        <taxon>Pseudotrocha</taxon>
        <taxon>Ploima</taxon>
        <taxon>Brachionidae</taxon>
        <taxon>Brachionus</taxon>
    </lineage>
</organism>
<dbReference type="AlphaFoldDB" id="A0A814EEG2"/>